<protein>
    <submittedName>
        <fullName evidence="2">Uncharacterized protein</fullName>
    </submittedName>
</protein>
<gene>
    <name evidence="2" type="ORF">M0638_27015</name>
</gene>
<accession>A0A9X1YG10</accession>
<keyword evidence="3" id="KW-1185">Reference proteome</keyword>
<feature type="compositionally biased region" description="Pro residues" evidence="1">
    <location>
        <begin position="63"/>
        <end position="74"/>
    </location>
</feature>
<sequence>MPIQQFRVLVPSYIGERLVEPGAVVEVDTDVMAPGANLEPVRGATTIPEAGQPARVIAAPRTPNDPLPIVPMPTPDAARVGAQADAVEAGEAPASSLEAAKETAAQEQDAQESAARAKGQKKGG</sequence>
<dbReference type="EMBL" id="JALPRX010000165">
    <property type="protein sequence ID" value="MCK8788012.1"/>
    <property type="molecule type" value="Genomic_DNA"/>
</dbReference>
<comment type="caution">
    <text evidence="2">The sequence shown here is derived from an EMBL/GenBank/DDBJ whole genome shotgun (WGS) entry which is preliminary data.</text>
</comment>
<name>A0A9X1YG10_9PROT</name>
<dbReference type="AlphaFoldDB" id="A0A9X1YG10"/>
<evidence type="ECO:0000313" key="3">
    <source>
        <dbReference type="Proteomes" id="UP001139516"/>
    </source>
</evidence>
<organism evidence="2 3">
    <name type="scientific">Roseomonas acroporae</name>
    <dbReference type="NCBI Taxonomy" id="2937791"/>
    <lineage>
        <taxon>Bacteria</taxon>
        <taxon>Pseudomonadati</taxon>
        <taxon>Pseudomonadota</taxon>
        <taxon>Alphaproteobacteria</taxon>
        <taxon>Acetobacterales</taxon>
        <taxon>Roseomonadaceae</taxon>
        <taxon>Roseomonas</taxon>
    </lineage>
</organism>
<proteinExistence type="predicted"/>
<evidence type="ECO:0000256" key="1">
    <source>
        <dbReference type="SAM" id="MobiDB-lite"/>
    </source>
</evidence>
<dbReference type="RefSeq" id="WP_248670056.1">
    <property type="nucleotide sequence ID" value="NZ_JALPRX010000165.1"/>
</dbReference>
<dbReference type="Proteomes" id="UP001139516">
    <property type="component" value="Unassembled WGS sequence"/>
</dbReference>
<feature type="compositionally biased region" description="Low complexity" evidence="1">
    <location>
        <begin position="102"/>
        <end position="117"/>
    </location>
</feature>
<evidence type="ECO:0000313" key="2">
    <source>
        <dbReference type="EMBL" id="MCK8788012.1"/>
    </source>
</evidence>
<feature type="region of interest" description="Disordered" evidence="1">
    <location>
        <begin position="58"/>
        <end position="124"/>
    </location>
</feature>
<reference evidence="2" key="1">
    <citation type="submission" date="2022-04" db="EMBL/GenBank/DDBJ databases">
        <title>Roseomonas acroporae sp. nov., isolated from coral Acropora digitifera.</title>
        <authorList>
            <person name="Sun H."/>
        </authorList>
    </citation>
    <scope>NUCLEOTIDE SEQUENCE</scope>
    <source>
        <strain evidence="2">NAR14</strain>
    </source>
</reference>